<dbReference type="InterPro" id="IPR002653">
    <property type="entry name" value="Znf_A20"/>
</dbReference>
<dbReference type="KEGG" id="hro:HELRODRAFT_194947"/>
<dbReference type="SUPFAM" id="SSF57716">
    <property type="entry name" value="Glucocorticoid receptor-like (DNA-binding domain)"/>
    <property type="match status" value="1"/>
</dbReference>
<dbReference type="GeneID" id="20213211"/>
<dbReference type="Pfam" id="PF01428">
    <property type="entry name" value="zf-AN1"/>
    <property type="match status" value="1"/>
</dbReference>
<dbReference type="Proteomes" id="UP000015101">
    <property type="component" value="Unassembled WGS sequence"/>
</dbReference>
<dbReference type="EnsemblMetazoa" id="HelroT194947">
    <property type="protein sequence ID" value="HelroP194947"/>
    <property type="gene ID" value="HelroG194947"/>
</dbReference>
<evidence type="ECO:0000256" key="2">
    <source>
        <dbReference type="ARBA" id="ARBA00022771"/>
    </source>
</evidence>
<dbReference type="GO" id="GO:0003677">
    <property type="term" value="F:DNA binding"/>
    <property type="evidence" value="ECO:0007669"/>
    <property type="project" value="InterPro"/>
</dbReference>
<dbReference type="eggNOG" id="KOG3173">
    <property type="taxonomic scope" value="Eukaryota"/>
</dbReference>
<evidence type="ECO:0000259" key="6">
    <source>
        <dbReference type="PROSITE" id="PS51036"/>
    </source>
</evidence>
<dbReference type="SMART" id="SM00154">
    <property type="entry name" value="ZnF_AN1"/>
    <property type="match status" value="1"/>
</dbReference>
<dbReference type="PROSITE" id="PS51036">
    <property type="entry name" value="ZF_A20"/>
    <property type="match status" value="1"/>
</dbReference>
<feature type="region of interest" description="Disordered" evidence="5">
    <location>
        <begin position="101"/>
        <end position="126"/>
    </location>
</feature>
<evidence type="ECO:0000256" key="3">
    <source>
        <dbReference type="ARBA" id="ARBA00022833"/>
    </source>
</evidence>
<dbReference type="Pfam" id="PF01754">
    <property type="entry name" value="zf-A20"/>
    <property type="match status" value="1"/>
</dbReference>
<reference evidence="8 10" key="2">
    <citation type="journal article" date="2013" name="Nature">
        <title>Insights into bilaterian evolution from three spiralian genomes.</title>
        <authorList>
            <person name="Simakov O."/>
            <person name="Marletaz F."/>
            <person name="Cho S.J."/>
            <person name="Edsinger-Gonzales E."/>
            <person name="Havlak P."/>
            <person name="Hellsten U."/>
            <person name="Kuo D.H."/>
            <person name="Larsson T."/>
            <person name="Lv J."/>
            <person name="Arendt D."/>
            <person name="Savage R."/>
            <person name="Osoegawa K."/>
            <person name="de Jong P."/>
            <person name="Grimwood J."/>
            <person name="Chapman J.A."/>
            <person name="Shapiro H."/>
            <person name="Aerts A."/>
            <person name="Otillar R.P."/>
            <person name="Terry A.Y."/>
            <person name="Boore J.L."/>
            <person name="Grigoriev I.V."/>
            <person name="Lindberg D.R."/>
            <person name="Seaver E.C."/>
            <person name="Weisblat D.A."/>
            <person name="Putnam N.H."/>
            <person name="Rokhsar D.S."/>
        </authorList>
    </citation>
    <scope>NUCLEOTIDE SEQUENCE</scope>
</reference>
<dbReference type="EMBL" id="AMQM01008960">
    <property type="status" value="NOT_ANNOTATED_CDS"/>
    <property type="molecule type" value="Genomic_DNA"/>
</dbReference>
<dbReference type="SUPFAM" id="SSF118310">
    <property type="entry name" value="AN1-like Zinc finger"/>
    <property type="match status" value="1"/>
</dbReference>
<dbReference type="Gene3D" id="4.10.1110.10">
    <property type="entry name" value="AN1-like Zinc finger"/>
    <property type="match status" value="1"/>
</dbReference>
<evidence type="ECO:0000256" key="4">
    <source>
        <dbReference type="PROSITE-ProRule" id="PRU00449"/>
    </source>
</evidence>
<dbReference type="CTD" id="20213211"/>
<dbReference type="SMART" id="SM00259">
    <property type="entry name" value="ZnF_A20"/>
    <property type="match status" value="1"/>
</dbReference>
<feature type="compositionally biased region" description="Acidic residues" evidence="5">
    <location>
        <begin position="101"/>
        <end position="112"/>
    </location>
</feature>
<keyword evidence="3" id="KW-0862">Zinc</keyword>
<keyword evidence="10" id="KW-1185">Reference proteome</keyword>
<sequence>MDSPGALCKGGCGFYGSSVTDGYCSLCYKEELRKNLHLQNRQSSNVASPSECKNENRTNRAYALDLSKNYGLNDSDVAESSSLNLTFGDVRINLNDIFNEELSNDEEPDNKEDTESSNARNKAENVASKTFKRNKCQVCKKRVGLTGFDCRCGGLFCGLHRYSDTHGCTFNYVTQAQKEKEKPKN</sequence>
<dbReference type="Gene3D" id="1.20.5.4770">
    <property type="match status" value="1"/>
</dbReference>
<dbReference type="PANTHER" id="PTHR10634:SF149">
    <property type="entry name" value="AN1-TYPE DOMAIN-CONTAINING PROTEIN-RELATED"/>
    <property type="match status" value="1"/>
</dbReference>
<evidence type="ECO:0000256" key="5">
    <source>
        <dbReference type="SAM" id="MobiDB-lite"/>
    </source>
</evidence>
<dbReference type="InterPro" id="IPR000058">
    <property type="entry name" value="Znf_AN1"/>
</dbReference>
<protein>
    <recommendedName>
        <fullName evidence="11">AN1-type domain-containing protein</fullName>
    </recommendedName>
</protein>
<evidence type="ECO:0000313" key="9">
    <source>
        <dbReference type="EnsemblMetazoa" id="HelroP194947"/>
    </source>
</evidence>
<organism evidence="9 10">
    <name type="scientific">Helobdella robusta</name>
    <name type="common">Californian leech</name>
    <dbReference type="NCBI Taxonomy" id="6412"/>
    <lineage>
        <taxon>Eukaryota</taxon>
        <taxon>Metazoa</taxon>
        <taxon>Spiralia</taxon>
        <taxon>Lophotrochozoa</taxon>
        <taxon>Annelida</taxon>
        <taxon>Clitellata</taxon>
        <taxon>Hirudinea</taxon>
        <taxon>Rhynchobdellida</taxon>
        <taxon>Glossiphoniidae</taxon>
        <taxon>Helobdella</taxon>
    </lineage>
</organism>
<dbReference type="OMA" id="NPEVRCP"/>
<dbReference type="GO" id="GO:0008270">
    <property type="term" value="F:zinc ion binding"/>
    <property type="evidence" value="ECO:0007669"/>
    <property type="project" value="UniProtKB-KW"/>
</dbReference>
<dbReference type="PANTHER" id="PTHR10634">
    <property type="entry name" value="AN1-TYPE ZINC FINGER PROTEIN"/>
    <property type="match status" value="1"/>
</dbReference>
<dbReference type="OrthoDB" id="428577at2759"/>
<keyword evidence="1" id="KW-0479">Metal-binding</keyword>
<reference evidence="9" key="3">
    <citation type="submission" date="2015-06" db="UniProtKB">
        <authorList>
            <consortium name="EnsemblMetazoa"/>
        </authorList>
    </citation>
    <scope>IDENTIFICATION</scope>
</reference>
<dbReference type="InterPro" id="IPR035896">
    <property type="entry name" value="AN1-like_Znf"/>
</dbReference>
<evidence type="ECO:0008006" key="11">
    <source>
        <dbReference type="Google" id="ProtNLM"/>
    </source>
</evidence>
<feature type="domain" description="AN1-type" evidence="7">
    <location>
        <begin position="130"/>
        <end position="176"/>
    </location>
</feature>
<evidence type="ECO:0000259" key="7">
    <source>
        <dbReference type="PROSITE" id="PS51039"/>
    </source>
</evidence>
<evidence type="ECO:0000256" key="1">
    <source>
        <dbReference type="ARBA" id="ARBA00022723"/>
    </source>
</evidence>
<dbReference type="EMBL" id="KB095884">
    <property type="protein sequence ID" value="ESO10340.1"/>
    <property type="molecule type" value="Genomic_DNA"/>
</dbReference>
<dbReference type="AlphaFoldDB" id="T1FWL6"/>
<evidence type="ECO:0000313" key="8">
    <source>
        <dbReference type="EMBL" id="ESO10340.1"/>
    </source>
</evidence>
<dbReference type="HOGENOM" id="CLU_057016_1_1_1"/>
<name>T1FWL6_HELRO</name>
<reference evidence="10" key="1">
    <citation type="submission" date="2012-12" db="EMBL/GenBank/DDBJ databases">
        <authorList>
            <person name="Hellsten U."/>
            <person name="Grimwood J."/>
            <person name="Chapman J.A."/>
            <person name="Shapiro H."/>
            <person name="Aerts A."/>
            <person name="Otillar R.P."/>
            <person name="Terry A.Y."/>
            <person name="Boore J.L."/>
            <person name="Simakov O."/>
            <person name="Marletaz F."/>
            <person name="Cho S.-J."/>
            <person name="Edsinger-Gonzales E."/>
            <person name="Havlak P."/>
            <person name="Kuo D.-H."/>
            <person name="Larsson T."/>
            <person name="Lv J."/>
            <person name="Arendt D."/>
            <person name="Savage R."/>
            <person name="Osoegawa K."/>
            <person name="de Jong P."/>
            <person name="Lindberg D.R."/>
            <person name="Seaver E.C."/>
            <person name="Weisblat D.A."/>
            <person name="Putnam N.H."/>
            <person name="Grigoriev I.V."/>
            <person name="Rokhsar D.S."/>
        </authorList>
    </citation>
    <scope>NUCLEOTIDE SEQUENCE</scope>
</reference>
<dbReference type="RefSeq" id="XP_009011547.1">
    <property type="nucleotide sequence ID" value="XM_009013299.1"/>
</dbReference>
<dbReference type="InParanoid" id="T1FWL6"/>
<evidence type="ECO:0000313" key="10">
    <source>
        <dbReference type="Proteomes" id="UP000015101"/>
    </source>
</evidence>
<proteinExistence type="predicted"/>
<dbReference type="InterPro" id="IPR050652">
    <property type="entry name" value="AN1_A20_ZnFinger"/>
</dbReference>
<dbReference type="PROSITE" id="PS51039">
    <property type="entry name" value="ZF_AN1"/>
    <property type="match status" value="1"/>
</dbReference>
<gene>
    <name evidence="9" type="primary">20213211</name>
    <name evidence="8" type="ORF">HELRODRAFT_194947</name>
</gene>
<accession>T1FWL6</accession>
<dbReference type="STRING" id="6412.T1FWL6"/>
<keyword evidence="2 4" id="KW-0863">Zinc-finger</keyword>
<feature type="domain" description="A20-type" evidence="6">
    <location>
        <begin position="2"/>
        <end position="36"/>
    </location>
</feature>